<organism evidence="4 5">
    <name type="scientific">Evansella caseinilytica</name>
    <dbReference type="NCBI Taxonomy" id="1503961"/>
    <lineage>
        <taxon>Bacteria</taxon>
        <taxon>Bacillati</taxon>
        <taxon>Bacillota</taxon>
        <taxon>Bacilli</taxon>
        <taxon>Bacillales</taxon>
        <taxon>Bacillaceae</taxon>
        <taxon>Evansella</taxon>
    </lineage>
</organism>
<feature type="binding site" evidence="1">
    <location>
        <position position="45"/>
    </location>
    <ligand>
        <name>Mg(2+)</name>
        <dbReference type="ChEBI" id="CHEBI:18420"/>
        <label>2</label>
    </ligand>
</feature>
<dbReference type="PANTHER" id="PTHR30270">
    <property type="entry name" value="THIAMINE-MONOPHOSPHATE KINASE"/>
    <property type="match status" value="1"/>
</dbReference>
<dbReference type="GO" id="GO:0005524">
    <property type="term" value="F:ATP binding"/>
    <property type="evidence" value="ECO:0007669"/>
    <property type="project" value="UniProtKB-UniRule"/>
</dbReference>
<dbReference type="Pfam" id="PF02769">
    <property type="entry name" value="AIRS_C"/>
    <property type="match status" value="1"/>
</dbReference>
<feature type="binding site" evidence="1">
    <location>
        <position position="45"/>
    </location>
    <ligand>
        <name>Mg(2+)</name>
        <dbReference type="ChEBI" id="CHEBI:18420"/>
        <label>1</label>
    </ligand>
</feature>
<dbReference type="InterPro" id="IPR016188">
    <property type="entry name" value="PurM-like_N"/>
</dbReference>
<feature type="binding site" evidence="1">
    <location>
        <position position="220"/>
    </location>
    <ligand>
        <name>ATP</name>
        <dbReference type="ChEBI" id="CHEBI:30616"/>
    </ligand>
</feature>
<comment type="catalytic activity">
    <reaction evidence="1">
        <text>thiamine phosphate + ATP = thiamine diphosphate + ADP</text>
        <dbReference type="Rhea" id="RHEA:15913"/>
        <dbReference type="ChEBI" id="CHEBI:30616"/>
        <dbReference type="ChEBI" id="CHEBI:37575"/>
        <dbReference type="ChEBI" id="CHEBI:58937"/>
        <dbReference type="ChEBI" id="CHEBI:456216"/>
        <dbReference type="EC" id="2.7.4.16"/>
    </reaction>
</comment>
<evidence type="ECO:0000313" key="4">
    <source>
        <dbReference type="EMBL" id="SDZ50273.1"/>
    </source>
</evidence>
<dbReference type="UniPathway" id="UPA00060">
    <property type="reaction ID" value="UER00142"/>
</dbReference>
<dbReference type="PIRSF" id="PIRSF005303">
    <property type="entry name" value="Thiam_monoph_kin"/>
    <property type="match status" value="1"/>
</dbReference>
<keyword evidence="1" id="KW-0808">Transferase</keyword>
<feature type="domain" description="PurM-like N-terminal" evidence="2">
    <location>
        <begin position="26"/>
        <end position="141"/>
    </location>
</feature>
<feature type="binding site" evidence="1">
    <location>
        <position position="221"/>
    </location>
    <ligand>
        <name>Mg(2+)</name>
        <dbReference type="ChEBI" id="CHEBI:18420"/>
        <label>5</label>
    </ligand>
</feature>
<evidence type="ECO:0000259" key="2">
    <source>
        <dbReference type="Pfam" id="PF00586"/>
    </source>
</evidence>
<evidence type="ECO:0000256" key="1">
    <source>
        <dbReference type="HAMAP-Rule" id="MF_02128"/>
    </source>
</evidence>
<comment type="pathway">
    <text evidence="1">Cofactor biosynthesis; thiamine diphosphate biosynthesis; thiamine diphosphate from thiamine phosphate: step 1/1.</text>
</comment>
<evidence type="ECO:0000313" key="5">
    <source>
        <dbReference type="Proteomes" id="UP000198935"/>
    </source>
</evidence>
<keyword evidence="1 4" id="KW-0418">Kinase</keyword>
<feature type="binding site" evidence="1">
    <location>
        <position position="324"/>
    </location>
    <ligand>
        <name>substrate</name>
    </ligand>
</feature>
<feature type="binding site" evidence="1">
    <location>
        <position position="268"/>
    </location>
    <ligand>
        <name>substrate</name>
    </ligand>
</feature>
<feature type="binding site" evidence="1">
    <location>
        <position position="52"/>
    </location>
    <ligand>
        <name>substrate</name>
    </ligand>
</feature>
<keyword evidence="1" id="KW-0460">Magnesium</keyword>
<feature type="binding site" evidence="1">
    <location>
        <position position="123"/>
    </location>
    <ligand>
        <name>Mg(2+)</name>
        <dbReference type="ChEBI" id="CHEBI:18420"/>
        <label>1</label>
    </ligand>
</feature>
<keyword evidence="5" id="KW-1185">Reference proteome</keyword>
<dbReference type="Pfam" id="PF00586">
    <property type="entry name" value="AIRS"/>
    <property type="match status" value="1"/>
</dbReference>
<sequence>MNEEIKWIRSITPSGYRQPELKVGIGDDAAIFYQKEDKDTVIAVDTMVEGVHFKRETMPLHAIGHKALAANISDLAAMGAIPQYYLVSVAFPKKTWNKEELHEIYRGMANLAKEFSMDLIGGDTVSIEKQLVLTVTVIGKIKQNRHLLRSNARPGDVVFVTGLVGLASLGLEMLLEDGLAAANDAANAQYIKAHQEPQPQLRAGLLFAESGFRMALNDISDGLASEAKEIAEASQVDIELDWARIPTTDYIQSHSTQKQESWLLYGGEDYQLLGTVSEEDWKSLQLMFRKATLPLYEIGTVRAGNGRVAMERDGSSTVITATGYDHL</sequence>
<feature type="binding site" evidence="1">
    <location>
        <position position="28"/>
    </location>
    <ligand>
        <name>Mg(2+)</name>
        <dbReference type="ChEBI" id="CHEBI:18420"/>
        <label>3</label>
    </ligand>
</feature>
<comment type="miscellaneous">
    <text evidence="1">Reaction mechanism of ThiL seems to utilize a direct, inline transfer of the gamma-phosphate of ATP to TMP rather than a phosphorylated enzyme intermediate.</text>
</comment>
<dbReference type="SUPFAM" id="SSF56042">
    <property type="entry name" value="PurM C-terminal domain-like"/>
    <property type="match status" value="1"/>
</dbReference>
<dbReference type="Gene3D" id="3.30.1330.10">
    <property type="entry name" value="PurM-like, N-terminal domain"/>
    <property type="match status" value="1"/>
</dbReference>
<dbReference type="STRING" id="1503961.SAMN05421736_1153"/>
<feature type="binding site" evidence="1">
    <location>
        <position position="149"/>
    </location>
    <ligand>
        <name>ATP</name>
        <dbReference type="ChEBI" id="CHEBI:30616"/>
    </ligand>
</feature>
<dbReference type="AlphaFoldDB" id="A0A1H3TJ20"/>
<feature type="domain" description="PurM-like C-terminal" evidence="3">
    <location>
        <begin position="153"/>
        <end position="306"/>
    </location>
</feature>
<dbReference type="OrthoDB" id="9802811at2"/>
<dbReference type="PANTHER" id="PTHR30270:SF0">
    <property type="entry name" value="THIAMINE-MONOPHOSPHATE KINASE"/>
    <property type="match status" value="1"/>
</dbReference>
<dbReference type="InterPro" id="IPR006283">
    <property type="entry name" value="ThiL-like"/>
</dbReference>
<gene>
    <name evidence="1" type="primary">thiL</name>
    <name evidence="4" type="ORF">SAMN05421736_1153</name>
</gene>
<dbReference type="NCBIfam" id="TIGR01379">
    <property type="entry name" value="thiL"/>
    <property type="match status" value="1"/>
</dbReference>
<dbReference type="SUPFAM" id="SSF55326">
    <property type="entry name" value="PurM N-terminal domain-like"/>
    <property type="match status" value="1"/>
</dbReference>
<evidence type="ECO:0000259" key="3">
    <source>
        <dbReference type="Pfam" id="PF02769"/>
    </source>
</evidence>
<feature type="binding site" evidence="1">
    <location>
        <position position="74"/>
    </location>
    <ligand>
        <name>Mg(2+)</name>
        <dbReference type="ChEBI" id="CHEBI:18420"/>
        <label>3</label>
    </ligand>
</feature>
<dbReference type="GO" id="GO:0000287">
    <property type="term" value="F:magnesium ion binding"/>
    <property type="evidence" value="ECO:0007669"/>
    <property type="project" value="UniProtKB-UniRule"/>
</dbReference>
<dbReference type="EC" id="2.7.4.16" evidence="1"/>
<feature type="binding site" evidence="1">
    <location>
        <position position="74"/>
    </location>
    <ligand>
        <name>Mg(2+)</name>
        <dbReference type="ChEBI" id="CHEBI:18420"/>
        <label>2</label>
    </ligand>
</feature>
<keyword evidence="1" id="KW-0784">Thiamine biosynthesis</keyword>
<reference evidence="5" key="1">
    <citation type="submission" date="2016-10" db="EMBL/GenBank/DDBJ databases">
        <authorList>
            <person name="Varghese N."/>
            <person name="Submissions S."/>
        </authorList>
    </citation>
    <scope>NUCLEOTIDE SEQUENCE [LARGE SCALE GENOMIC DNA]</scope>
    <source>
        <strain evidence="5">SP</strain>
    </source>
</reference>
<name>A0A1H3TJ20_9BACI</name>
<comment type="similarity">
    <text evidence="1">Belongs to the thiamine-monophosphate kinase family.</text>
</comment>
<dbReference type="EMBL" id="FNPI01000015">
    <property type="protein sequence ID" value="SDZ50273.1"/>
    <property type="molecule type" value="Genomic_DNA"/>
</dbReference>
<dbReference type="InterPro" id="IPR036921">
    <property type="entry name" value="PurM-like_N_sf"/>
</dbReference>
<comment type="caution">
    <text evidence="1">Lacks conserved residue(s) required for the propagation of feature annotation.</text>
</comment>
<feature type="binding site" evidence="1">
    <location>
        <position position="28"/>
    </location>
    <ligand>
        <name>Mg(2+)</name>
        <dbReference type="ChEBI" id="CHEBI:18420"/>
        <label>4</label>
    </ligand>
</feature>
<proteinExistence type="inferred from homology"/>
<dbReference type="HAMAP" id="MF_02128">
    <property type="entry name" value="TMP_kinase"/>
    <property type="match status" value="1"/>
</dbReference>
<dbReference type="GO" id="GO:0009229">
    <property type="term" value="P:thiamine diphosphate biosynthetic process"/>
    <property type="evidence" value="ECO:0007669"/>
    <property type="project" value="UniProtKB-UniRule"/>
</dbReference>
<feature type="binding site" evidence="1">
    <location>
        <position position="105"/>
    </location>
    <ligand>
        <name>ATP</name>
        <dbReference type="ChEBI" id="CHEBI:30616"/>
    </ligand>
</feature>
<keyword evidence="1" id="KW-0547">Nucleotide-binding</keyword>
<protein>
    <recommendedName>
        <fullName evidence="1">Thiamine-monophosphate kinase</fullName>
        <shortName evidence="1">TMP kinase</shortName>
        <shortName evidence="1">Thiamine-phosphate kinase</shortName>
        <ecNumber evidence="1">2.7.4.16</ecNumber>
    </recommendedName>
</protein>
<keyword evidence="1" id="KW-0067">ATP-binding</keyword>
<dbReference type="GO" id="GO:0009030">
    <property type="term" value="F:thiamine-phosphate kinase activity"/>
    <property type="evidence" value="ECO:0007669"/>
    <property type="project" value="UniProtKB-UniRule"/>
</dbReference>
<dbReference type="InterPro" id="IPR010918">
    <property type="entry name" value="PurM-like_C_dom"/>
</dbReference>
<feature type="binding site" evidence="1">
    <location>
        <position position="74"/>
    </location>
    <ligand>
        <name>Mg(2+)</name>
        <dbReference type="ChEBI" id="CHEBI:18420"/>
        <label>4</label>
    </ligand>
</feature>
<dbReference type="CDD" id="cd02194">
    <property type="entry name" value="ThiL"/>
    <property type="match status" value="1"/>
</dbReference>
<feature type="binding site" evidence="1">
    <location>
        <position position="218"/>
    </location>
    <ligand>
        <name>Mg(2+)</name>
        <dbReference type="ChEBI" id="CHEBI:18420"/>
        <label>3</label>
    </ligand>
</feature>
<accession>A0A1H3TJ20</accession>
<comment type="function">
    <text evidence="1">Catalyzes the ATP-dependent phosphorylation of thiamine-monophosphate (TMP) to form thiamine-pyrophosphate (TPP), the active form of vitamin B1.</text>
</comment>
<dbReference type="InterPro" id="IPR036676">
    <property type="entry name" value="PurM-like_C_sf"/>
</dbReference>
<feature type="binding site" evidence="1">
    <location>
        <begin position="122"/>
        <end position="123"/>
    </location>
    <ligand>
        <name>ATP</name>
        <dbReference type="ChEBI" id="CHEBI:30616"/>
    </ligand>
</feature>
<dbReference type="Gene3D" id="3.90.650.10">
    <property type="entry name" value="PurM-like C-terminal domain"/>
    <property type="match status" value="1"/>
</dbReference>
<dbReference type="Proteomes" id="UP000198935">
    <property type="component" value="Unassembled WGS sequence"/>
</dbReference>
<keyword evidence="1" id="KW-0479">Metal-binding</keyword>
<dbReference type="GO" id="GO:0009228">
    <property type="term" value="P:thiamine biosynthetic process"/>
    <property type="evidence" value="ECO:0007669"/>
    <property type="project" value="UniProtKB-KW"/>
</dbReference>